<dbReference type="InterPro" id="IPR043158">
    <property type="entry name" value="Wnt_C"/>
</dbReference>
<evidence type="ECO:0000313" key="10">
    <source>
        <dbReference type="EMBL" id="KAK2179626.1"/>
    </source>
</evidence>
<gene>
    <name evidence="10" type="ORF">NP493_481g01007</name>
</gene>
<dbReference type="SMART" id="SM00097">
    <property type="entry name" value="WNT1"/>
    <property type="match status" value="1"/>
</dbReference>
<dbReference type="GO" id="GO:0045165">
    <property type="term" value="P:cell fate commitment"/>
    <property type="evidence" value="ECO:0007669"/>
    <property type="project" value="TreeGrafter"/>
</dbReference>
<evidence type="ECO:0000256" key="1">
    <source>
        <dbReference type="ARBA" id="ARBA00004498"/>
    </source>
</evidence>
<evidence type="ECO:0000256" key="8">
    <source>
        <dbReference type="ARBA" id="ARBA00023288"/>
    </source>
</evidence>
<proteinExistence type="inferred from homology"/>
<dbReference type="Gene3D" id="3.30.2460.20">
    <property type="match status" value="1"/>
</dbReference>
<reference evidence="10" key="1">
    <citation type="journal article" date="2023" name="Mol. Biol. Evol.">
        <title>Third-Generation Sequencing Reveals the Adaptive Role of the Epigenome in Three Deep-Sea Polychaetes.</title>
        <authorList>
            <person name="Perez M."/>
            <person name="Aroh O."/>
            <person name="Sun Y."/>
            <person name="Lan Y."/>
            <person name="Juniper S.K."/>
            <person name="Young C.R."/>
            <person name="Angers B."/>
            <person name="Qian P.Y."/>
        </authorList>
    </citation>
    <scope>NUCLEOTIDE SEQUENCE</scope>
    <source>
        <strain evidence="10">R07B-5</strain>
    </source>
</reference>
<dbReference type="GO" id="GO:0060070">
    <property type="term" value="P:canonical Wnt signaling pathway"/>
    <property type="evidence" value="ECO:0007669"/>
    <property type="project" value="TreeGrafter"/>
</dbReference>
<evidence type="ECO:0000256" key="4">
    <source>
        <dbReference type="ARBA" id="ARBA00022525"/>
    </source>
</evidence>
<dbReference type="Proteomes" id="UP001209878">
    <property type="component" value="Unassembled WGS sequence"/>
</dbReference>
<keyword evidence="3 9" id="KW-0217">Developmental protein</keyword>
<dbReference type="InterPro" id="IPR018161">
    <property type="entry name" value="Wnt_CS"/>
</dbReference>
<sequence>MRTVQKGMRRTCKCHGVSGSCTVKTCWRQLLPFHLTATQLKQKYNKSVKVVMSTNSATGKRQLIKLRRRRKQTALHAPSRKDLVYIEKSPNYCKRSAFSLGTRGRVCDKQSNCDVMCCGRGYNVMTKQVTTPCRCRHVWCCYVKCETCVQNIDVYTCK</sequence>
<organism evidence="10 11">
    <name type="scientific">Ridgeia piscesae</name>
    <name type="common">Tubeworm</name>
    <dbReference type="NCBI Taxonomy" id="27915"/>
    <lineage>
        <taxon>Eukaryota</taxon>
        <taxon>Metazoa</taxon>
        <taxon>Spiralia</taxon>
        <taxon>Lophotrochozoa</taxon>
        <taxon>Annelida</taxon>
        <taxon>Polychaeta</taxon>
        <taxon>Sedentaria</taxon>
        <taxon>Canalipalpata</taxon>
        <taxon>Sabellida</taxon>
        <taxon>Siboglinidae</taxon>
        <taxon>Ridgeia</taxon>
    </lineage>
</organism>
<comment type="function">
    <text evidence="9">Ligand for members of the frizzled family of seven transmembrane receptors.</text>
</comment>
<dbReference type="GO" id="GO:0005125">
    <property type="term" value="F:cytokine activity"/>
    <property type="evidence" value="ECO:0007669"/>
    <property type="project" value="TreeGrafter"/>
</dbReference>
<comment type="similarity">
    <text evidence="2 9">Belongs to the Wnt family.</text>
</comment>
<evidence type="ECO:0000256" key="5">
    <source>
        <dbReference type="ARBA" id="ARBA00022530"/>
    </source>
</evidence>
<dbReference type="PANTHER" id="PTHR12027:SF97">
    <property type="entry name" value="PROTEIN WNT-4"/>
    <property type="match status" value="1"/>
</dbReference>
<evidence type="ECO:0000256" key="7">
    <source>
        <dbReference type="ARBA" id="ARBA00023157"/>
    </source>
</evidence>
<keyword evidence="5" id="KW-0272">Extracellular matrix</keyword>
<keyword evidence="4" id="KW-0964">Secreted</keyword>
<dbReference type="PRINTS" id="PR01349">
    <property type="entry name" value="WNTPROTEIN"/>
</dbReference>
<evidence type="ECO:0000313" key="11">
    <source>
        <dbReference type="Proteomes" id="UP001209878"/>
    </source>
</evidence>
<dbReference type="EMBL" id="JAODUO010000480">
    <property type="protein sequence ID" value="KAK2179626.1"/>
    <property type="molecule type" value="Genomic_DNA"/>
</dbReference>
<protein>
    <recommendedName>
        <fullName evidence="9">Protein Wnt</fullName>
    </recommendedName>
</protein>
<comment type="subcellular location">
    <subcellularLocation>
        <location evidence="1 9">Secreted</location>
        <location evidence="1 9">Extracellular space</location>
        <location evidence="1 9">Extracellular matrix</location>
    </subcellularLocation>
</comment>
<dbReference type="InterPro" id="IPR005817">
    <property type="entry name" value="Wnt"/>
</dbReference>
<dbReference type="PANTHER" id="PTHR12027">
    <property type="entry name" value="WNT RELATED"/>
    <property type="match status" value="1"/>
</dbReference>
<accession>A0AAD9KYB0</accession>
<dbReference type="Pfam" id="PF00110">
    <property type="entry name" value="wnt"/>
    <property type="match status" value="1"/>
</dbReference>
<comment type="caution">
    <text evidence="10">The sequence shown here is derived from an EMBL/GenBank/DDBJ whole genome shotgun (WGS) entry which is preliminary data.</text>
</comment>
<dbReference type="GO" id="GO:0030182">
    <property type="term" value="P:neuron differentiation"/>
    <property type="evidence" value="ECO:0007669"/>
    <property type="project" value="TreeGrafter"/>
</dbReference>
<name>A0AAD9KYB0_RIDPI</name>
<dbReference type="AlphaFoldDB" id="A0AAD9KYB0"/>
<dbReference type="GO" id="GO:0005615">
    <property type="term" value="C:extracellular space"/>
    <property type="evidence" value="ECO:0007669"/>
    <property type="project" value="TreeGrafter"/>
</dbReference>
<evidence type="ECO:0000256" key="9">
    <source>
        <dbReference type="RuleBase" id="RU003500"/>
    </source>
</evidence>
<keyword evidence="7" id="KW-1015">Disulfide bond</keyword>
<evidence type="ECO:0000256" key="3">
    <source>
        <dbReference type="ARBA" id="ARBA00022473"/>
    </source>
</evidence>
<dbReference type="PROSITE" id="PS00246">
    <property type="entry name" value="WNT1"/>
    <property type="match status" value="1"/>
</dbReference>
<evidence type="ECO:0000256" key="6">
    <source>
        <dbReference type="ARBA" id="ARBA00022687"/>
    </source>
</evidence>
<dbReference type="GO" id="GO:0005109">
    <property type="term" value="F:frizzled binding"/>
    <property type="evidence" value="ECO:0007669"/>
    <property type="project" value="TreeGrafter"/>
</dbReference>
<evidence type="ECO:0000256" key="2">
    <source>
        <dbReference type="ARBA" id="ARBA00005683"/>
    </source>
</evidence>
<keyword evidence="6 9" id="KW-0879">Wnt signaling pathway</keyword>
<keyword evidence="11" id="KW-1185">Reference proteome</keyword>
<keyword evidence="8" id="KW-0449">Lipoprotein</keyword>